<dbReference type="AlphaFoldDB" id="A0A8D0FF50"/>
<name>A0A8D0FF50_STROC</name>
<evidence type="ECO:0000313" key="2">
    <source>
        <dbReference type="Proteomes" id="UP000694551"/>
    </source>
</evidence>
<organism evidence="1 2">
    <name type="scientific">Strix occidentalis caurina</name>
    <name type="common">northern spotted owl</name>
    <dbReference type="NCBI Taxonomy" id="311401"/>
    <lineage>
        <taxon>Eukaryota</taxon>
        <taxon>Metazoa</taxon>
        <taxon>Chordata</taxon>
        <taxon>Craniata</taxon>
        <taxon>Vertebrata</taxon>
        <taxon>Euteleostomi</taxon>
        <taxon>Archelosauria</taxon>
        <taxon>Archosauria</taxon>
        <taxon>Dinosauria</taxon>
        <taxon>Saurischia</taxon>
        <taxon>Theropoda</taxon>
        <taxon>Coelurosauria</taxon>
        <taxon>Aves</taxon>
        <taxon>Neognathae</taxon>
        <taxon>Neoaves</taxon>
        <taxon>Telluraves</taxon>
        <taxon>Strigiformes</taxon>
        <taxon>Strigidae</taxon>
        <taxon>Strix</taxon>
    </lineage>
</organism>
<reference evidence="1" key="2">
    <citation type="submission" date="2025-09" db="UniProtKB">
        <authorList>
            <consortium name="Ensembl"/>
        </authorList>
    </citation>
    <scope>IDENTIFICATION</scope>
</reference>
<reference evidence="1" key="1">
    <citation type="submission" date="2025-08" db="UniProtKB">
        <authorList>
            <consortium name="Ensembl"/>
        </authorList>
    </citation>
    <scope>IDENTIFICATION</scope>
</reference>
<accession>A0A8D0FF50</accession>
<sequence length="91" mass="10424">MKHFSVFKVTFGNSRNKYTASSIKAHCVINSYSQNKFFNFSSKLITNLLYQTKEHIKQIIKLLASIRALDHAVTVANDHNVKELKILIEGK</sequence>
<protein>
    <submittedName>
        <fullName evidence="1">Uncharacterized protein</fullName>
    </submittedName>
</protein>
<dbReference type="Ensembl" id="ENSSOCT00000014768.1">
    <property type="protein sequence ID" value="ENSSOCP00000014392.1"/>
    <property type="gene ID" value="ENSSOCG00000010882.1"/>
</dbReference>
<proteinExistence type="predicted"/>
<evidence type="ECO:0000313" key="1">
    <source>
        <dbReference type="Ensembl" id="ENSSOCP00000014392.1"/>
    </source>
</evidence>
<keyword evidence="2" id="KW-1185">Reference proteome</keyword>
<dbReference type="Proteomes" id="UP000694551">
    <property type="component" value="Unplaced"/>
</dbReference>